<keyword evidence="2 3" id="KW-0819">tRNA processing</keyword>
<dbReference type="HAMAP" id="MF_01539">
    <property type="entry name" value="TmcAL"/>
    <property type="match status" value="1"/>
</dbReference>
<evidence type="ECO:0000256" key="1">
    <source>
        <dbReference type="ARBA" id="ARBA00022598"/>
    </source>
</evidence>
<dbReference type="Pfam" id="PF05636">
    <property type="entry name" value="HIGH_NTase1"/>
    <property type="match status" value="1"/>
</dbReference>
<dbReference type="EC" id="6.3.4.-" evidence="3"/>
<keyword evidence="3" id="KW-0547">Nucleotide-binding</keyword>
<keyword evidence="3" id="KW-0694">RNA-binding</keyword>
<dbReference type="EMBL" id="CP031092">
    <property type="protein sequence ID" value="AXF55485.1"/>
    <property type="molecule type" value="Genomic_DNA"/>
</dbReference>
<keyword evidence="3" id="KW-0820">tRNA-binding</keyword>
<sequence length="424" mass="47968">MRSFLPATTFCSMPMKSIGLIVEYNPLHNGHAYHLNASKEASGADVVICVMSGYFLQRGEPAIFSRRTRTEMALAAGADLVVELPYAFSTQHAHWFARGAVSILDDLFTDAFYFGSEAGSIQDFLELDTFMQHHYASLQKNVRAHLASGVSFPTAQAKAFHDAGPPGHLPDLSKPNNILGYHYVKAARQLGATINANTIPRISAHYHDKGLPEDQSIASATAIRKILAAHADVTKIRPYVPPSIYKKMEHLYEVGQPMHTWDAYYPYLQFVLSTRSPDALATIYEAEEGLENRFIKTALKQPTFMDFMEEAKTKRYTWTRLQRFAVHLLTGTTKTDIANAYGDEARPRSVRILGFNETGRKYLNAVKHRTPLSLYHRPPKKKDAQQMLDERAARAYYAMLSGTQKVEKWRDEYAQPPVYREKRE</sequence>
<evidence type="ECO:0000256" key="2">
    <source>
        <dbReference type="ARBA" id="ARBA00022694"/>
    </source>
</evidence>
<dbReference type="KEGG" id="rue:DT065_05245"/>
<dbReference type="GO" id="GO:0006400">
    <property type="term" value="P:tRNA modification"/>
    <property type="evidence" value="ECO:0007669"/>
    <property type="project" value="UniProtKB-UniRule"/>
</dbReference>
<dbReference type="GO" id="GO:0016740">
    <property type="term" value="F:transferase activity"/>
    <property type="evidence" value="ECO:0007669"/>
    <property type="project" value="UniProtKB-KW"/>
</dbReference>
<feature type="binding site" evidence="3">
    <location>
        <position position="115"/>
    </location>
    <ligand>
        <name>ATP</name>
        <dbReference type="ChEBI" id="CHEBI:30616"/>
    </ligand>
</feature>
<name>A0A345BX04_9BACI</name>
<dbReference type="GO" id="GO:0000049">
    <property type="term" value="F:tRNA binding"/>
    <property type="evidence" value="ECO:0007669"/>
    <property type="project" value="UniProtKB-KW"/>
</dbReference>
<dbReference type="Gene3D" id="3.40.50.620">
    <property type="entry name" value="HUPs"/>
    <property type="match status" value="1"/>
</dbReference>
<reference evidence="4 5" key="1">
    <citation type="journal article" date="2018" name="J. Microbiol.">
        <title>Salicibibacter kimchii gen. nov., sp. nov., a moderately halophilic and alkalitolerant bacterium in the family Bacillaceae, isolated from kimchi.</title>
        <authorList>
            <person name="Jang J.Y."/>
            <person name="Oh Y.J."/>
            <person name="Lim S.K."/>
            <person name="Park H.K."/>
            <person name="Lee C."/>
            <person name="Kim J.Y."/>
            <person name="Lee M.A."/>
            <person name="Choi H.J."/>
        </authorList>
    </citation>
    <scope>NUCLEOTIDE SEQUENCE [LARGE SCALE GENOMIC DNA]</scope>
    <source>
        <strain evidence="4 5">NKC1-1</strain>
    </source>
</reference>
<keyword evidence="4" id="KW-0808">Transferase</keyword>
<feature type="binding site" evidence="3">
    <location>
        <position position="176"/>
    </location>
    <ligand>
        <name>ATP</name>
        <dbReference type="ChEBI" id="CHEBI:30616"/>
    </ligand>
</feature>
<dbReference type="GO" id="GO:0005524">
    <property type="term" value="F:ATP binding"/>
    <property type="evidence" value="ECO:0007669"/>
    <property type="project" value="UniProtKB-KW"/>
</dbReference>
<evidence type="ECO:0000313" key="5">
    <source>
        <dbReference type="Proteomes" id="UP000252100"/>
    </source>
</evidence>
<dbReference type="Proteomes" id="UP000252100">
    <property type="component" value="Chromosome"/>
</dbReference>
<evidence type="ECO:0000256" key="3">
    <source>
        <dbReference type="HAMAP-Rule" id="MF_01539"/>
    </source>
</evidence>
<evidence type="ECO:0000313" key="4">
    <source>
        <dbReference type="EMBL" id="AXF55485.1"/>
    </source>
</evidence>
<comment type="similarity">
    <text evidence="3">Belongs to the TmcAL family.</text>
</comment>
<protein>
    <recommendedName>
        <fullName evidence="3">tRNA(Met) cytidine acetate ligase</fullName>
        <ecNumber evidence="3">6.3.4.-</ecNumber>
    </recommendedName>
</protein>
<organism evidence="4 5">
    <name type="scientific">Salicibibacter kimchii</name>
    <dbReference type="NCBI Taxonomy" id="2099786"/>
    <lineage>
        <taxon>Bacteria</taxon>
        <taxon>Bacillati</taxon>
        <taxon>Bacillota</taxon>
        <taxon>Bacilli</taxon>
        <taxon>Bacillales</taxon>
        <taxon>Bacillaceae</taxon>
        <taxon>Salicibibacter</taxon>
    </lineage>
</organism>
<dbReference type="GO" id="GO:0005737">
    <property type="term" value="C:cytoplasm"/>
    <property type="evidence" value="ECO:0007669"/>
    <property type="project" value="UniProtKB-SubCell"/>
</dbReference>
<dbReference type="AlphaFoldDB" id="A0A345BX04"/>
<dbReference type="InterPro" id="IPR008513">
    <property type="entry name" value="tRNA(Met)_cyd_acetate_ligase"/>
</dbReference>
<gene>
    <name evidence="3" type="primary">tmcAL</name>
    <name evidence="4" type="ORF">DT065_05245</name>
</gene>
<dbReference type="NCBIfam" id="NF010191">
    <property type="entry name" value="PRK13670.1"/>
    <property type="match status" value="1"/>
</dbReference>
<dbReference type="InterPro" id="IPR014729">
    <property type="entry name" value="Rossmann-like_a/b/a_fold"/>
</dbReference>
<keyword evidence="5" id="KW-1185">Reference proteome</keyword>
<dbReference type="PANTHER" id="PTHR37825">
    <property type="entry name" value="TRNA(MET) CYTIDINE ACETATE LIGASE"/>
    <property type="match status" value="1"/>
</dbReference>
<comment type="catalytic activity">
    <reaction evidence="3">
        <text>cytidine(34) in elongator tRNA(Met) + acetate + ATP = N(4)-acetylcytidine(34) in elongator tRNA(Met) + AMP + diphosphate</text>
        <dbReference type="Rhea" id="RHEA:58144"/>
        <dbReference type="Rhea" id="RHEA-COMP:10693"/>
        <dbReference type="Rhea" id="RHEA-COMP:10694"/>
        <dbReference type="ChEBI" id="CHEBI:30089"/>
        <dbReference type="ChEBI" id="CHEBI:30616"/>
        <dbReference type="ChEBI" id="CHEBI:33019"/>
        <dbReference type="ChEBI" id="CHEBI:74900"/>
        <dbReference type="ChEBI" id="CHEBI:82748"/>
        <dbReference type="ChEBI" id="CHEBI:456215"/>
    </reaction>
</comment>
<accession>A0A345BX04</accession>
<proteinExistence type="inferred from homology"/>
<keyword evidence="1 3" id="KW-0436">Ligase</keyword>
<comment type="subcellular location">
    <subcellularLocation>
        <location evidence="3">Cytoplasm</location>
    </subcellularLocation>
</comment>
<dbReference type="SUPFAM" id="SSF52374">
    <property type="entry name" value="Nucleotidylyl transferase"/>
    <property type="match status" value="1"/>
</dbReference>
<comment type="function">
    <text evidence="3">Catalyzes the formation of N(4)-acetylcytidine (ac(4)C) at the wobble position of elongator tRNA(Met), using acetate and ATP as substrates. First activates an acetate ion to form acetyladenylate (Ac-AMP) and then transfers the acetyl group to tRNA to form ac(4)C34.</text>
</comment>
<dbReference type="PANTHER" id="PTHR37825:SF1">
    <property type="entry name" value="TRNA(MET) CYTIDINE ACETATE LIGASE"/>
    <property type="match status" value="1"/>
</dbReference>
<dbReference type="GO" id="GO:0016879">
    <property type="term" value="F:ligase activity, forming carbon-nitrogen bonds"/>
    <property type="evidence" value="ECO:0007669"/>
    <property type="project" value="UniProtKB-UniRule"/>
</dbReference>
<keyword evidence="3" id="KW-0067">ATP-binding</keyword>
<keyword evidence="3" id="KW-0963">Cytoplasm</keyword>
<feature type="binding site" evidence="3">
    <location>
        <begin position="201"/>
        <end position="202"/>
    </location>
    <ligand>
        <name>ATP</name>
        <dbReference type="ChEBI" id="CHEBI:30616"/>
    </ligand>
</feature>
<feature type="binding site" evidence="3">
    <location>
        <begin position="21"/>
        <end position="34"/>
    </location>
    <ligand>
        <name>ATP</name>
        <dbReference type="ChEBI" id="CHEBI:30616"/>
    </ligand>
</feature>